<dbReference type="FunFam" id="2.20.70.30:FF:000001">
    <property type="entry name" value="Transcription factor BTF3 homolog"/>
    <property type="match status" value="1"/>
</dbReference>
<feature type="region of interest" description="Disordered" evidence="11">
    <location>
        <begin position="672"/>
        <end position="741"/>
    </location>
</feature>
<evidence type="ECO:0000256" key="8">
    <source>
        <dbReference type="ARBA" id="ARBA00023033"/>
    </source>
</evidence>
<dbReference type="GO" id="GO:0020037">
    <property type="term" value="F:heme binding"/>
    <property type="evidence" value="ECO:0007669"/>
    <property type="project" value="InterPro"/>
</dbReference>
<dbReference type="GO" id="GO:0005506">
    <property type="term" value="F:iron ion binding"/>
    <property type="evidence" value="ECO:0007669"/>
    <property type="project" value="InterPro"/>
</dbReference>
<comment type="cofactor">
    <cofactor evidence="1 9">
        <name>heme</name>
        <dbReference type="ChEBI" id="CHEBI:30413"/>
    </cofactor>
</comment>
<dbReference type="InterPro" id="IPR038187">
    <property type="entry name" value="NAC_A/B_dom_sf"/>
</dbReference>
<dbReference type="PANTHER" id="PTHR24279:SF120">
    <property type="entry name" value="CYTOCHROME P450"/>
    <property type="match status" value="1"/>
</dbReference>
<feature type="binding site" description="axial binding residue" evidence="9">
    <location>
        <position position="501"/>
    </location>
    <ligand>
        <name>heme</name>
        <dbReference type="ChEBI" id="CHEBI:30413"/>
    </ligand>
    <ligandPart>
        <name>Fe</name>
        <dbReference type="ChEBI" id="CHEBI:18248"/>
    </ligandPart>
</feature>
<keyword evidence="8" id="KW-0503">Monooxygenase</keyword>
<name>A0A7R9GD22_9CRUS</name>
<comment type="similarity">
    <text evidence="2 10">Belongs to the NAC-beta family.</text>
</comment>
<dbReference type="Proteomes" id="UP000678499">
    <property type="component" value="Unassembled WGS sequence"/>
</dbReference>
<evidence type="ECO:0000256" key="2">
    <source>
        <dbReference type="ARBA" id="ARBA00005296"/>
    </source>
</evidence>
<evidence type="ECO:0000313" key="14">
    <source>
        <dbReference type="Proteomes" id="UP000678499"/>
    </source>
</evidence>
<evidence type="ECO:0000256" key="4">
    <source>
        <dbReference type="ARBA" id="ARBA00022617"/>
    </source>
</evidence>
<dbReference type="Pfam" id="PF00067">
    <property type="entry name" value="p450"/>
    <property type="match status" value="1"/>
</dbReference>
<keyword evidence="5 9" id="KW-0479">Metal-binding</keyword>
<evidence type="ECO:0000259" key="12">
    <source>
        <dbReference type="PROSITE" id="PS51151"/>
    </source>
</evidence>
<dbReference type="CDD" id="cd11054">
    <property type="entry name" value="CYP24A1-like"/>
    <property type="match status" value="1"/>
</dbReference>
<dbReference type="FunFam" id="1.10.630.10:FF:000006">
    <property type="entry name" value="Cytochrome P450 302a1, mitochondrial"/>
    <property type="match status" value="1"/>
</dbReference>
<dbReference type="PROSITE" id="PS51151">
    <property type="entry name" value="NAC_AB"/>
    <property type="match status" value="1"/>
</dbReference>
<organism evidence="13">
    <name type="scientific">Notodromas monacha</name>
    <dbReference type="NCBI Taxonomy" id="399045"/>
    <lineage>
        <taxon>Eukaryota</taxon>
        <taxon>Metazoa</taxon>
        <taxon>Ecdysozoa</taxon>
        <taxon>Arthropoda</taxon>
        <taxon>Crustacea</taxon>
        <taxon>Oligostraca</taxon>
        <taxon>Ostracoda</taxon>
        <taxon>Podocopa</taxon>
        <taxon>Podocopida</taxon>
        <taxon>Cypridocopina</taxon>
        <taxon>Cypridoidea</taxon>
        <taxon>Cyprididae</taxon>
        <taxon>Notodromas</taxon>
    </lineage>
</organism>
<accession>A0A7R9GD22</accession>
<evidence type="ECO:0000256" key="5">
    <source>
        <dbReference type="ARBA" id="ARBA00022723"/>
    </source>
</evidence>
<dbReference type="Gene3D" id="1.10.630.10">
    <property type="entry name" value="Cytochrome P450"/>
    <property type="match status" value="1"/>
</dbReference>
<dbReference type="PROSITE" id="PS00086">
    <property type="entry name" value="CYTOCHROME_P450"/>
    <property type="match status" value="1"/>
</dbReference>
<dbReference type="GO" id="GO:0004497">
    <property type="term" value="F:monooxygenase activity"/>
    <property type="evidence" value="ECO:0007669"/>
    <property type="project" value="UniProtKB-KW"/>
</dbReference>
<evidence type="ECO:0000256" key="7">
    <source>
        <dbReference type="ARBA" id="ARBA00023004"/>
    </source>
</evidence>
<proteinExistence type="inferred from homology"/>
<dbReference type="InterPro" id="IPR002401">
    <property type="entry name" value="Cyt_P450_E_grp-I"/>
</dbReference>
<evidence type="ECO:0000256" key="10">
    <source>
        <dbReference type="RuleBase" id="RU361272"/>
    </source>
</evidence>
<keyword evidence="14" id="KW-1185">Reference proteome</keyword>
<dbReference type="PRINTS" id="PR00463">
    <property type="entry name" value="EP450I"/>
</dbReference>
<evidence type="ECO:0000256" key="11">
    <source>
        <dbReference type="SAM" id="MobiDB-lite"/>
    </source>
</evidence>
<keyword evidence="6" id="KW-0560">Oxidoreductase</keyword>
<dbReference type="InterPro" id="IPR002715">
    <property type="entry name" value="Nas_poly-pep-assoc_cplx_dom"/>
</dbReference>
<keyword evidence="7 9" id="KW-0408">Iron</keyword>
<gene>
    <name evidence="13" type="ORF">NMOB1V02_LOCUS5808</name>
</gene>
<dbReference type="EMBL" id="OA883148">
    <property type="protein sequence ID" value="CAD7278096.1"/>
    <property type="molecule type" value="Genomic_DNA"/>
</dbReference>
<sequence length="741" mass="84224">MWGAVAKSLDDQEFCSGEMGPHLQWWYTGLKKNPGYSRMPVYRVRWKTLLYVDVGVSNAQPFPKLCARSSSNACDIEKKLEDVPGPKPTLPFIGTNWQYWPLLGSYSKDQLHLAYLDQYKKYGVIHAEEFQWSRPFLKVCHPEDFEAVLRRQGKYPRRPINAAVKHYRLSHPERYKSPGLVESDGEEWYSLRSKLTPVLMKPQTIQKYISQQHSLAEYLVECIKSSRDVTNAVPKLDDLLFRYALESVCLLCLNKMTGCLNPNGELSPDAEILITTVHKLWKSFQEVYFGPPLWKYFPTLGYKRYAEAEDVIYRITSAMIDDVERGMENRDDSVTGLISDALLSVKDLDRRDVRTTMIDFIAAGIDNTANMIIFMLYLLAKNKDVQDKLRKELDEILGINHATISPQFLSDAVYLRAVLKETFRLMPTTPNLVRILPDEIVMHGYKIPPGVPISCQMYVACRLEKYFPQPQLFSPERWLSSSDHPPNRFASLPFGWGSRMCVGRRFAEQEILVTVAQLVRQFEISYPSTLETIHEFLIVPVHPTGFFMRDRRSKANMNAEKLKKLQGEVRIGGKGSARRKKKVVHRVNIVDDKKLQSTLKKVNCNPIPGIEEVNMFKNDGTVLHFNNPKVQLALSSNMVAVTGSAESKQLGDMLPKVFNQLGPEQLIKICNFSGPQSRSAPGADGDATTTADDENDIPNLVTDFEAASMYEQKTTKTEDASEEAVKKEETKPEEDAPVAAE</sequence>
<evidence type="ECO:0000256" key="9">
    <source>
        <dbReference type="PIRSR" id="PIRSR602401-1"/>
    </source>
</evidence>
<comment type="similarity">
    <text evidence="3">Belongs to the cytochrome P450 family.</text>
</comment>
<dbReference type="InterPro" id="IPR017972">
    <property type="entry name" value="Cyt_P450_CS"/>
</dbReference>
<evidence type="ECO:0000256" key="3">
    <source>
        <dbReference type="ARBA" id="ARBA00010617"/>
    </source>
</evidence>
<reference evidence="13" key="1">
    <citation type="submission" date="2020-11" db="EMBL/GenBank/DDBJ databases">
        <authorList>
            <person name="Tran Van P."/>
        </authorList>
    </citation>
    <scope>NUCLEOTIDE SEQUENCE</scope>
</reference>
<dbReference type="InterPro" id="IPR050479">
    <property type="entry name" value="CYP11_CYP27_families"/>
</dbReference>
<dbReference type="OrthoDB" id="3945418at2759"/>
<evidence type="ECO:0000256" key="1">
    <source>
        <dbReference type="ARBA" id="ARBA00001971"/>
    </source>
</evidence>
<protein>
    <recommendedName>
        <fullName evidence="10">Transcription factor BTF3</fullName>
    </recommendedName>
</protein>
<keyword evidence="4 9" id="KW-0349">Heme</keyword>
<dbReference type="PRINTS" id="PR00385">
    <property type="entry name" value="P450"/>
</dbReference>
<dbReference type="CDD" id="cd22055">
    <property type="entry name" value="NAC_BTF3"/>
    <property type="match status" value="1"/>
</dbReference>
<dbReference type="SUPFAM" id="SSF48264">
    <property type="entry name" value="Cytochrome P450"/>
    <property type="match status" value="1"/>
</dbReference>
<dbReference type="InterPro" id="IPR036396">
    <property type="entry name" value="Cyt_P450_sf"/>
</dbReference>
<dbReference type="AlphaFoldDB" id="A0A7R9GD22"/>
<dbReference type="Pfam" id="PF01849">
    <property type="entry name" value="NAC"/>
    <property type="match status" value="1"/>
</dbReference>
<dbReference type="SMART" id="SM01407">
    <property type="entry name" value="NAC"/>
    <property type="match status" value="1"/>
</dbReference>
<feature type="domain" description="NAC-A/B" evidence="12">
    <location>
        <begin position="589"/>
        <end position="654"/>
    </location>
</feature>
<dbReference type="EMBL" id="CAJPEX010001111">
    <property type="protein sequence ID" value="CAG0918248.1"/>
    <property type="molecule type" value="Genomic_DNA"/>
</dbReference>
<dbReference type="Gene3D" id="2.20.70.30">
    <property type="entry name" value="Nascent polypeptide-associated complex domain"/>
    <property type="match status" value="1"/>
</dbReference>
<dbReference type="GO" id="GO:0016705">
    <property type="term" value="F:oxidoreductase activity, acting on paired donors, with incorporation or reduction of molecular oxygen"/>
    <property type="evidence" value="ECO:0007669"/>
    <property type="project" value="InterPro"/>
</dbReference>
<dbReference type="PANTHER" id="PTHR24279">
    <property type="entry name" value="CYTOCHROME P450"/>
    <property type="match status" value="1"/>
</dbReference>
<dbReference type="InterPro" id="IPR001128">
    <property type="entry name" value="Cyt_P450"/>
</dbReference>
<feature type="compositionally biased region" description="Basic and acidic residues" evidence="11">
    <location>
        <begin position="713"/>
        <end position="734"/>
    </location>
</feature>
<evidence type="ECO:0000256" key="6">
    <source>
        <dbReference type="ARBA" id="ARBA00023002"/>
    </source>
</evidence>
<evidence type="ECO:0000313" key="13">
    <source>
        <dbReference type="EMBL" id="CAD7278096.1"/>
    </source>
</evidence>